<evidence type="ECO:0000313" key="1">
    <source>
        <dbReference type="EMBL" id="MDQ0417807.1"/>
    </source>
</evidence>
<dbReference type="RefSeq" id="WP_307253076.1">
    <property type="nucleotide sequence ID" value="NZ_JAUSUV010000008.1"/>
</dbReference>
<dbReference type="EMBL" id="JAUSUV010000008">
    <property type="protein sequence ID" value="MDQ0417807.1"/>
    <property type="molecule type" value="Genomic_DNA"/>
</dbReference>
<dbReference type="AlphaFoldDB" id="A0AAJ1WQR0"/>
<sequence>MWNSKLVYLLFIGVLFIEGCSIAKVETAKGSVFQVVKNDSSYESFWAPGENEQFIMNLAINHSSNLPVQKEDFTSIKLLPSTDMVKVEGFNISPYPPQRDLEQKGFFVYLSTQGTGKHTFHKIVFHTKDGKEKELDIGNLTINVHDGIYSGIQPSSESGIFSQSRPLIINAQNGNDYPVKITEIRMNNPHVAVADNDTKVILNGKGQPFSRDGYVLKPNEQLPIRIDWKVTFPFNQTLNIDLRPVIISEYKGKTEYAGVPNVIFRNDFSERSNPK</sequence>
<dbReference type="Proteomes" id="UP001238450">
    <property type="component" value="Unassembled WGS sequence"/>
</dbReference>
<name>A0AAJ1WQR0_9BACL</name>
<gene>
    <name evidence="1" type="ORF">J2Z48_001991</name>
</gene>
<accession>A0AAJ1WQR0</accession>
<organism evidence="1 2">
    <name type="scientific">Croceifilum oryzae</name>
    <dbReference type="NCBI Taxonomy" id="1553429"/>
    <lineage>
        <taxon>Bacteria</taxon>
        <taxon>Bacillati</taxon>
        <taxon>Bacillota</taxon>
        <taxon>Bacilli</taxon>
        <taxon>Bacillales</taxon>
        <taxon>Thermoactinomycetaceae</taxon>
        <taxon>Croceifilum</taxon>
    </lineage>
</organism>
<reference evidence="1 2" key="1">
    <citation type="submission" date="2023-07" db="EMBL/GenBank/DDBJ databases">
        <title>Genomic Encyclopedia of Type Strains, Phase IV (KMG-IV): sequencing the most valuable type-strain genomes for metagenomic binning, comparative biology and taxonomic classification.</title>
        <authorList>
            <person name="Goeker M."/>
        </authorList>
    </citation>
    <scope>NUCLEOTIDE SEQUENCE [LARGE SCALE GENOMIC DNA]</scope>
    <source>
        <strain evidence="1 2">DSM 46876</strain>
    </source>
</reference>
<protein>
    <submittedName>
        <fullName evidence="1">Uncharacterized protein</fullName>
    </submittedName>
</protein>
<keyword evidence="2" id="KW-1185">Reference proteome</keyword>
<comment type="caution">
    <text evidence="1">The sequence shown here is derived from an EMBL/GenBank/DDBJ whole genome shotgun (WGS) entry which is preliminary data.</text>
</comment>
<evidence type="ECO:0000313" key="2">
    <source>
        <dbReference type="Proteomes" id="UP001238450"/>
    </source>
</evidence>
<proteinExistence type="predicted"/>